<keyword evidence="7" id="KW-1185">Reference proteome</keyword>
<dbReference type="Gene3D" id="3.40.50.1820">
    <property type="entry name" value="alpha/beta hydrolase"/>
    <property type="match status" value="1"/>
</dbReference>
<evidence type="ECO:0000256" key="1">
    <source>
        <dbReference type="ARBA" id="ARBA00023157"/>
    </source>
</evidence>
<dbReference type="InterPro" id="IPR029058">
    <property type="entry name" value="AB_hydrolase_fold"/>
</dbReference>
<keyword evidence="1" id="KW-1015">Disulfide bond</keyword>
<dbReference type="STRING" id="765440.A0A0C3G3R4"/>
<dbReference type="PANTHER" id="PTHR45856">
    <property type="entry name" value="ALPHA/BETA-HYDROLASES SUPERFAMILY PROTEIN"/>
    <property type="match status" value="1"/>
</dbReference>
<comment type="catalytic activity">
    <reaction evidence="3">
        <text>a diacylglycerol + H2O = a monoacylglycerol + a fatty acid + H(+)</text>
        <dbReference type="Rhea" id="RHEA:32731"/>
        <dbReference type="ChEBI" id="CHEBI:15377"/>
        <dbReference type="ChEBI" id="CHEBI:15378"/>
        <dbReference type="ChEBI" id="CHEBI:17408"/>
        <dbReference type="ChEBI" id="CHEBI:18035"/>
        <dbReference type="ChEBI" id="CHEBI:28868"/>
    </reaction>
</comment>
<organism evidence="6 7">
    <name type="scientific">Piloderma croceum (strain F 1598)</name>
    <dbReference type="NCBI Taxonomy" id="765440"/>
    <lineage>
        <taxon>Eukaryota</taxon>
        <taxon>Fungi</taxon>
        <taxon>Dikarya</taxon>
        <taxon>Basidiomycota</taxon>
        <taxon>Agaricomycotina</taxon>
        <taxon>Agaricomycetes</taxon>
        <taxon>Agaricomycetidae</taxon>
        <taxon>Atheliales</taxon>
        <taxon>Atheliaceae</taxon>
        <taxon>Piloderma</taxon>
    </lineage>
</organism>
<protein>
    <recommendedName>
        <fullName evidence="5">Fungal lipase-type domain-containing protein</fullName>
    </recommendedName>
</protein>
<dbReference type="InterPro" id="IPR002921">
    <property type="entry name" value="Fungal_lipase-type"/>
</dbReference>
<feature type="domain" description="Fungal lipase-type" evidence="5">
    <location>
        <begin position="128"/>
        <end position="276"/>
    </location>
</feature>
<evidence type="ECO:0000256" key="4">
    <source>
        <dbReference type="ARBA" id="ARBA00048461"/>
    </source>
</evidence>
<sequence length="389" mass="43280">MTVRAKLFSLPRKAGLTAEQIHMYSQERMMNFRWISRIMATYSLHTLNHTDLASLDVAAELSELSQFANIAYSPLPYIFDNLDLLMEADFPLEGYDALQGTVLVSAIRGKVANLGAYVAYRPATRQLVVGISGTSNVSQALQDLGTLKHKHPAGGGCAVHAGFWKMYKGIEPEVIGAVKKGLCDHDVTELVLTGHSLGGALCYLLAIDLLVPGGLELPTGLALKLAAFGSPRCGNARMLRMWINLIEKYRAQNGEESLKEYSVKAYNDGVPSLPPKAFGFRHFALNPLYLMEGHLYHTPSSEAEFCLFHISTEDREMGETPLHPLGGHNYYLRDLERFVRRMEWIANLMAKNNGLGWEDQYRAKVARRERGWNKKSAETPMAADNSFGQ</sequence>
<accession>A0A0C3G3R4</accession>
<dbReference type="HOGENOM" id="CLU_038588_0_0_1"/>
<dbReference type="InterPro" id="IPR051218">
    <property type="entry name" value="Sec_MonoDiacylglyc_Lipase"/>
</dbReference>
<dbReference type="Pfam" id="PF01764">
    <property type="entry name" value="Lipase_3"/>
    <property type="match status" value="1"/>
</dbReference>
<proteinExistence type="inferred from homology"/>
<evidence type="ECO:0000313" key="6">
    <source>
        <dbReference type="EMBL" id="KIM85236.1"/>
    </source>
</evidence>
<gene>
    <name evidence="6" type="ORF">PILCRDRAFT_817239</name>
</gene>
<dbReference type="SUPFAM" id="SSF53474">
    <property type="entry name" value="alpha/beta-Hydrolases"/>
    <property type="match status" value="1"/>
</dbReference>
<dbReference type="Proteomes" id="UP000054166">
    <property type="component" value="Unassembled WGS sequence"/>
</dbReference>
<name>A0A0C3G3R4_PILCF</name>
<reference evidence="6 7" key="1">
    <citation type="submission" date="2014-04" db="EMBL/GenBank/DDBJ databases">
        <authorList>
            <consortium name="DOE Joint Genome Institute"/>
            <person name="Kuo A."/>
            <person name="Tarkka M."/>
            <person name="Buscot F."/>
            <person name="Kohler A."/>
            <person name="Nagy L.G."/>
            <person name="Floudas D."/>
            <person name="Copeland A."/>
            <person name="Barry K.W."/>
            <person name="Cichocki N."/>
            <person name="Veneault-Fourrey C."/>
            <person name="LaButti K."/>
            <person name="Lindquist E.A."/>
            <person name="Lipzen A."/>
            <person name="Lundell T."/>
            <person name="Morin E."/>
            <person name="Murat C."/>
            <person name="Sun H."/>
            <person name="Tunlid A."/>
            <person name="Henrissat B."/>
            <person name="Grigoriev I.V."/>
            <person name="Hibbett D.S."/>
            <person name="Martin F."/>
            <person name="Nordberg H.P."/>
            <person name="Cantor M.N."/>
            <person name="Hua S.X."/>
        </authorList>
    </citation>
    <scope>NUCLEOTIDE SEQUENCE [LARGE SCALE GENOMIC DNA]</scope>
    <source>
        <strain evidence="6 7">F 1598</strain>
    </source>
</reference>
<evidence type="ECO:0000256" key="3">
    <source>
        <dbReference type="ARBA" id="ARBA00047591"/>
    </source>
</evidence>
<dbReference type="PANTHER" id="PTHR45856:SF25">
    <property type="entry name" value="FUNGAL LIPASE-LIKE DOMAIN-CONTAINING PROTEIN"/>
    <property type="match status" value="1"/>
</dbReference>
<dbReference type="CDD" id="cd00519">
    <property type="entry name" value="Lipase_3"/>
    <property type="match status" value="1"/>
</dbReference>
<evidence type="ECO:0000259" key="5">
    <source>
        <dbReference type="Pfam" id="PF01764"/>
    </source>
</evidence>
<comment type="catalytic activity">
    <reaction evidence="4">
        <text>a monoacylglycerol + H2O = glycerol + a fatty acid + H(+)</text>
        <dbReference type="Rhea" id="RHEA:15245"/>
        <dbReference type="ChEBI" id="CHEBI:15377"/>
        <dbReference type="ChEBI" id="CHEBI:15378"/>
        <dbReference type="ChEBI" id="CHEBI:17408"/>
        <dbReference type="ChEBI" id="CHEBI:17754"/>
        <dbReference type="ChEBI" id="CHEBI:28868"/>
    </reaction>
</comment>
<reference evidence="7" key="2">
    <citation type="submission" date="2015-01" db="EMBL/GenBank/DDBJ databases">
        <title>Evolutionary Origins and Diversification of the Mycorrhizal Mutualists.</title>
        <authorList>
            <consortium name="DOE Joint Genome Institute"/>
            <consortium name="Mycorrhizal Genomics Consortium"/>
            <person name="Kohler A."/>
            <person name="Kuo A."/>
            <person name="Nagy L.G."/>
            <person name="Floudas D."/>
            <person name="Copeland A."/>
            <person name="Barry K.W."/>
            <person name="Cichocki N."/>
            <person name="Veneault-Fourrey C."/>
            <person name="LaButti K."/>
            <person name="Lindquist E.A."/>
            <person name="Lipzen A."/>
            <person name="Lundell T."/>
            <person name="Morin E."/>
            <person name="Murat C."/>
            <person name="Riley R."/>
            <person name="Ohm R."/>
            <person name="Sun H."/>
            <person name="Tunlid A."/>
            <person name="Henrissat B."/>
            <person name="Grigoriev I.V."/>
            <person name="Hibbett D.S."/>
            <person name="Martin F."/>
        </authorList>
    </citation>
    <scope>NUCLEOTIDE SEQUENCE [LARGE SCALE GENOMIC DNA]</scope>
    <source>
        <strain evidence="7">F 1598</strain>
    </source>
</reference>
<dbReference type="EMBL" id="KN832985">
    <property type="protein sequence ID" value="KIM85236.1"/>
    <property type="molecule type" value="Genomic_DNA"/>
</dbReference>
<dbReference type="InParanoid" id="A0A0C3G3R4"/>
<dbReference type="AlphaFoldDB" id="A0A0C3G3R4"/>
<evidence type="ECO:0000256" key="2">
    <source>
        <dbReference type="ARBA" id="ARBA00043996"/>
    </source>
</evidence>
<dbReference type="GO" id="GO:0006629">
    <property type="term" value="P:lipid metabolic process"/>
    <property type="evidence" value="ECO:0007669"/>
    <property type="project" value="InterPro"/>
</dbReference>
<dbReference type="OrthoDB" id="426718at2759"/>
<comment type="similarity">
    <text evidence="2">Belongs to the AB hydrolase superfamily. Lipase family. Class 3 subfamily.</text>
</comment>
<evidence type="ECO:0000313" key="7">
    <source>
        <dbReference type="Proteomes" id="UP000054166"/>
    </source>
</evidence>